<organism evidence="1 2">
    <name type="scientific">Tenacibaculum vairaonense</name>
    <dbReference type="NCBI Taxonomy" id="3137860"/>
    <lineage>
        <taxon>Bacteria</taxon>
        <taxon>Pseudomonadati</taxon>
        <taxon>Bacteroidota</taxon>
        <taxon>Flavobacteriia</taxon>
        <taxon>Flavobacteriales</taxon>
        <taxon>Flavobacteriaceae</taxon>
        <taxon>Tenacibaculum</taxon>
    </lineage>
</organism>
<reference evidence="1 2" key="1">
    <citation type="submission" date="2024-05" db="EMBL/GenBank/DDBJ databases">
        <authorList>
            <person name="Duchaud E."/>
        </authorList>
    </citation>
    <scope>NUCLEOTIDE SEQUENCE [LARGE SCALE GENOMIC DNA]</scope>
    <source>
        <strain evidence="1">Ena-SAMPLE-TAB-13-05-2024-13:56:06:370-140305</strain>
    </source>
</reference>
<comment type="caution">
    <text evidence="1">The sequence shown here is derived from an EMBL/GenBank/DDBJ whole genome shotgun (WGS) entry which is preliminary data.</text>
</comment>
<accession>A0ABM9PS40</accession>
<evidence type="ECO:0000313" key="2">
    <source>
        <dbReference type="Proteomes" id="UP001497602"/>
    </source>
</evidence>
<dbReference type="Proteomes" id="UP001497602">
    <property type="component" value="Unassembled WGS sequence"/>
</dbReference>
<gene>
    <name evidence="1" type="ORF">T190115A13A_80218</name>
</gene>
<name>A0ABM9PS40_9FLAO</name>
<keyword evidence="2" id="KW-1185">Reference proteome</keyword>
<sequence>MTRLLKVEEKITDAIREVNLAKDDLKNPKEISNVLALLEQAHCWLEILQEDKGIKDKEGKILHSHLE</sequence>
<dbReference type="RefSeq" id="WP_348740237.1">
    <property type="nucleotide sequence ID" value="NZ_CAXJRC010000045.1"/>
</dbReference>
<protein>
    <submittedName>
        <fullName evidence="1">Uncharacterized protein</fullName>
    </submittedName>
</protein>
<proteinExistence type="predicted"/>
<dbReference type="EMBL" id="CAXJRC010000045">
    <property type="protein sequence ID" value="CAL2108643.1"/>
    <property type="molecule type" value="Genomic_DNA"/>
</dbReference>
<evidence type="ECO:0000313" key="1">
    <source>
        <dbReference type="EMBL" id="CAL2108643.1"/>
    </source>
</evidence>